<keyword evidence="2" id="KW-1185">Reference proteome</keyword>
<accession>A0AAD4D368</accession>
<protein>
    <recommendedName>
        <fullName evidence="3">F-box domain-containing protein</fullName>
    </recommendedName>
</protein>
<dbReference type="AlphaFoldDB" id="A0AAD4D368"/>
<gene>
    <name evidence="1" type="ORF">BGZ95_004256</name>
</gene>
<evidence type="ECO:0008006" key="3">
    <source>
        <dbReference type="Google" id="ProtNLM"/>
    </source>
</evidence>
<evidence type="ECO:0000313" key="2">
    <source>
        <dbReference type="Proteomes" id="UP001194580"/>
    </source>
</evidence>
<proteinExistence type="predicted"/>
<reference evidence="1" key="1">
    <citation type="journal article" date="2020" name="Fungal Divers.">
        <title>Resolving the Mortierellaceae phylogeny through synthesis of multi-gene phylogenetics and phylogenomics.</title>
        <authorList>
            <person name="Vandepol N."/>
            <person name="Liber J."/>
            <person name="Desiro A."/>
            <person name="Na H."/>
            <person name="Kennedy M."/>
            <person name="Barry K."/>
            <person name="Grigoriev I.V."/>
            <person name="Miller A.N."/>
            <person name="O'Donnell K."/>
            <person name="Stajich J.E."/>
            <person name="Bonito G."/>
        </authorList>
    </citation>
    <scope>NUCLEOTIDE SEQUENCE</scope>
    <source>
        <strain evidence="1">NRRL 28262</strain>
    </source>
</reference>
<organism evidence="1 2">
    <name type="scientific">Linnemannia exigua</name>
    <dbReference type="NCBI Taxonomy" id="604196"/>
    <lineage>
        <taxon>Eukaryota</taxon>
        <taxon>Fungi</taxon>
        <taxon>Fungi incertae sedis</taxon>
        <taxon>Mucoromycota</taxon>
        <taxon>Mortierellomycotina</taxon>
        <taxon>Mortierellomycetes</taxon>
        <taxon>Mortierellales</taxon>
        <taxon>Mortierellaceae</taxon>
        <taxon>Linnemannia</taxon>
    </lineage>
</organism>
<name>A0AAD4D368_9FUNG</name>
<dbReference type="EMBL" id="JAAAIL010002045">
    <property type="protein sequence ID" value="KAG0261309.1"/>
    <property type="molecule type" value="Genomic_DNA"/>
</dbReference>
<dbReference type="SUPFAM" id="SSF52047">
    <property type="entry name" value="RNI-like"/>
    <property type="match status" value="1"/>
</dbReference>
<dbReference type="Proteomes" id="UP001194580">
    <property type="component" value="Unassembled WGS sequence"/>
</dbReference>
<evidence type="ECO:0000313" key="1">
    <source>
        <dbReference type="EMBL" id="KAG0261309.1"/>
    </source>
</evidence>
<sequence>MQLLQHQRPGPLEIPEILARVSFFVRVWERQRNDHYHARIIFSPRDALSCIQVSRLWRLTFTPLLWQVYVDALTTMPRRALVRNSRHLKVLELPDMPNVSFVCTNLTKLQLDNYNDKAVTLEEQKKLVRANMHLKTLSWSSSGMSSIDLDPEDFLRLRGLEVLQLANWNGGGGAFLRVIRAVSQTLITLDLYRVYDNDNKNYADLSLPNFQHLRLSSCSTNLYSCAPNFTSLELSRAFGSMENVQQAIDTLPTRCPRLRSIKVAWGDKNEGLLELLLRKCTLAGIAAGVEQSAAGAGPQSGSSFGLSSWLGPTITKMTAAPLVTSTPALVPRTTPPRASTSATLPAILTSASATSVTLPTTTLAEVSIPVERLGLETISIRKGIMGRALVKSILVHSQTLRDLTLFNLGRTNSHGLKTLLPEVAQILAYCYNLRRFSFTVANVKVSSREMFEGLRSQPWNCMQLEYLEVMFYFSEDNLEEDYSYYYDEEECSSVIGFYGSNDGDGGGDDGEEEDDCSYMGWYLHPGLATPRHRPQINLSIQTDLFRQLEHLSRLRVFAWAGSYYSRSRMAPDLTLPDSLWIF</sequence>
<dbReference type="InterPro" id="IPR032675">
    <property type="entry name" value="LRR_dom_sf"/>
</dbReference>
<dbReference type="Gene3D" id="3.80.10.10">
    <property type="entry name" value="Ribonuclease Inhibitor"/>
    <property type="match status" value="1"/>
</dbReference>
<comment type="caution">
    <text evidence="1">The sequence shown here is derived from an EMBL/GenBank/DDBJ whole genome shotgun (WGS) entry which is preliminary data.</text>
</comment>